<evidence type="ECO:0000256" key="1">
    <source>
        <dbReference type="SAM" id="MobiDB-lite"/>
    </source>
</evidence>
<accession>A0AAJ0MEG4</accession>
<dbReference type="PANTHER" id="PTHR46333:SF5">
    <property type="entry name" value="TRANSGLUTAMINASE-LIKE DOMAIN-CONTAINING PROTEIN"/>
    <property type="match status" value="1"/>
</dbReference>
<protein>
    <recommendedName>
        <fullName evidence="2">Transglutaminase-like domain-containing protein</fullName>
    </recommendedName>
</protein>
<comment type="caution">
    <text evidence="3">The sequence shown here is derived from an EMBL/GenBank/DDBJ whole genome shotgun (WGS) entry which is preliminary data.</text>
</comment>
<dbReference type="SUPFAM" id="SSF54001">
    <property type="entry name" value="Cysteine proteinases"/>
    <property type="match status" value="1"/>
</dbReference>
<dbReference type="InterPro" id="IPR052557">
    <property type="entry name" value="CAP/Cytokinesis_protein"/>
</dbReference>
<reference evidence="3" key="1">
    <citation type="journal article" date="2023" name="Mol. Phylogenet. Evol.">
        <title>Genome-scale phylogeny and comparative genomics of the fungal order Sordariales.</title>
        <authorList>
            <person name="Hensen N."/>
            <person name="Bonometti L."/>
            <person name="Westerberg I."/>
            <person name="Brannstrom I.O."/>
            <person name="Guillou S."/>
            <person name="Cros-Aarteil S."/>
            <person name="Calhoun S."/>
            <person name="Haridas S."/>
            <person name="Kuo A."/>
            <person name="Mondo S."/>
            <person name="Pangilinan J."/>
            <person name="Riley R."/>
            <person name="LaButti K."/>
            <person name="Andreopoulos B."/>
            <person name="Lipzen A."/>
            <person name="Chen C."/>
            <person name="Yan M."/>
            <person name="Daum C."/>
            <person name="Ng V."/>
            <person name="Clum A."/>
            <person name="Steindorff A."/>
            <person name="Ohm R.A."/>
            <person name="Martin F."/>
            <person name="Silar P."/>
            <person name="Natvig D.O."/>
            <person name="Lalanne C."/>
            <person name="Gautier V."/>
            <person name="Ament-Velasquez S.L."/>
            <person name="Kruys A."/>
            <person name="Hutchinson M.I."/>
            <person name="Powell A.J."/>
            <person name="Barry K."/>
            <person name="Miller A.N."/>
            <person name="Grigoriev I.V."/>
            <person name="Debuchy R."/>
            <person name="Gladieux P."/>
            <person name="Hiltunen Thoren M."/>
            <person name="Johannesson H."/>
        </authorList>
    </citation>
    <scope>NUCLEOTIDE SEQUENCE</scope>
    <source>
        <strain evidence="3">CBS 955.72</strain>
    </source>
</reference>
<dbReference type="PANTHER" id="PTHR46333">
    <property type="entry name" value="CYTOKINESIS PROTEIN 3"/>
    <property type="match status" value="1"/>
</dbReference>
<feature type="compositionally biased region" description="Pro residues" evidence="1">
    <location>
        <begin position="220"/>
        <end position="230"/>
    </location>
</feature>
<dbReference type="GO" id="GO:0005737">
    <property type="term" value="C:cytoplasm"/>
    <property type="evidence" value="ECO:0007669"/>
    <property type="project" value="TreeGrafter"/>
</dbReference>
<dbReference type="Gene3D" id="3.10.620.30">
    <property type="match status" value="1"/>
</dbReference>
<feature type="compositionally biased region" description="Pro residues" evidence="1">
    <location>
        <begin position="173"/>
        <end position="187"/>
    </location>
</feature>
<dbReference type="EMBL" id="JAUIQD010000004">
    <property type="protein sequence ID" value="KAK3353154.1"/>
    <property type="molecule type" value="Genomic_DNA"/>
</dbReference>
<dbReference type="AlphaFoldDB" id="A0AAJ0MEG4"/>
<feature type="domain" description="Transglutaminase-like" evidence="2">
    <location>
        <begin position="356"/>
        <end position="464"/>
    </location>
</feature>
<proteinExistence type="predicted"/>
<keyword evidence="4" id="KW-1185">Reference proteome</keyword>
<reference evidence="3" key="2">
    <citation type="submission" date="2023-06" db="EMBL/GenBank/DDBJ databases">
        <authorList>
            <consortium name="Lawrence Berkeley National Laboratory"/>
            <person name="Haridas S."/>
            <person name="Hensen N."/>
            <person name="Bonometti L."/>
            <person name="Westerberg I."/>
            <person name="Brannstrom I.O."/>
            <person name="Guillou S."/>
            <person name="Cros-Aarteil S."/>
            <person name="Calhoun S."/>
            <person name="Kuo A."/>
            <person name="Mondo S."/>
            <person name="Pangilinan J."/>
            <person name="Riley R."/>
            <person name="Labutti K."/>
            <person name="Andreopoulos B."/>
            <person name="Lipzen A."/>
            <person name="Chen C."/>
            <person name="Yanf M."/>
            <person name="Daum C."/>
            <person name="Ng V."/>
            <person name="Clum A."/>
            <person name="Steindorff A."/>
            <person name="Ohm R."/>
            <person name="Martin F."/>
            <person name="Silar P."/>
            <person name="Natvig D."/>
            <person name="Lalanne C."/>
            <person name="Gautier V."/>
            <person name="Ament-Velasquez S.L."/>
            <person name="Kruys A."/>
            <person name="Hutchinson M.I."/>
            <person name="Powell A.J."/>
            <person name="Barry K."/>
            <person name="Miller A.N."/>
            <person name="Grigoriev I.V."/>
            <person name="Debuchy R."/>
            <person name="Gladieux P."/>
            <person name="Thoren M.H."/>
            <person name="Johannesson H."/>
        </authorList>
    </citation>
    <scope>NUCLEOTIDE SEQUENCE</scope>
    <source>
        <strain evidence="3">CBS 955.72</strain>
    </source>
</reference>
<dbReference type="InterPro" id="IPR002931">
    <property type="entry name" value="Transglutaminase-like"/>
</dbReference>
<feature type="compositionally biased region" description="Polar residues" evidence="1">
    <location>
        <begin position="48"/>
        <end position="59"/>
    </location>
</feature>
<feature type="compositionally biased region" description="Basic and acidic residues" evidence="1">
    <location>
        <begin position="188"/>
        <end position="204"/>
    </location>
</feature>
<name>A0AAJ0MEG4_9PEZI</name>
<evidence type="ECO:0000259" key="2">
    <source>
        <dbReference type="Pfam" id="PF01841"/>
    </source>
</evidence>
<feature type="compositionally biased region" description="Polar residues" evidence="1">
    <location>
        <begin position="146"/>
        <end position="171"/>
    </location>
</feature>
<organism evidence="3 4">
    <name type="scientific">Lasiosphaeria hispida</name>
    <dbReference type="NCBI Taxonomy" id="260671"/>
    <lineage>
        <taxon>Eukaryota</taxon>
        <taxon>Fungi</taxon>
        <taxon>Dikarya</taxon>
        <taxon>Ascomycota</taxon>
        <taxon>Pezizomycotina</taxon>
        <taxon>Sordariomycetes</taxon>
        <taxon>Sordariomycetidae</taxon>
        <taxon>Sordariales</taxon>
        <taxon>Lasiosphaeriaceae</taxon>
        <taxon>Lasiosphaeria</taxon>
    </lineage>
</organism>
<feature type="compositionally biased region" description="Low complexity" evidence="1">
    <location>
        <begin position="127"/>
        <end position="145"/>
    </location>
</feature>
<feature type="region of interest" description="Disordered" evidence="1">
    <location>
        <begin position="20"/>
        <end position="289"/>
    </location>
</feature>
<gene>
    <name evidence="3" type="ORF">B0T25DRAFT_203256</name>
</gene>
<evidence type="ECO:0000313" key="4">
    <source>
        <dbReference type="Proteomes" id="UP001275084"/>
    </source>
</evidence>
<evidence type="ECO:0000313" key="3">
    <source>
        <dbReference type="EMBL" id="KAK3353154.1"/>
    </source>
</evidence>
<dbReference type="Pfam" id="PF01841">
    <property type="entry name" value="Transglut_core"/>
    <property type="match status" value="1"/>
</dbReference>
<dbReference type="Proteomes" id="UP001275084">
    <property type="component" value="Unassembled WGS sequence"/>
</dbReference>
<sequence>MAEVEEQQFTTLAERIAALNRQKNFQAPPSTVGKRAPPPPPGPVRTVTEPTSQTSSYNAVSAPKSPSIPPRLGRAAADQAPPLPRRNTEQVPVSGELQLPSGRTLAPPPLVSRNSQQQGQAPPPALPSRRPSGRSVPGRRNSNSSDISYISTVSNLSLNDNQSHNQGTTTRRLPPPLEQAKLPPLPPTRRELEAARGTSEDEVKSPSLPPRTSTARSANPPIPSLPPRLPSRPAKSPTVPQGEERSPALPVRRIPPPPTNYQPRPALENGFSRGSRDVVPPPVPLSSRPSAAQIDAIASKAEANRSPSTPSADSCLICRDYSRPDRVAAQYPVSSLPRQGTVDYLAHVLCDPFPSLTDKARAIFAWCHHNIAYDVAGFFGGCIPRGQSPSESIFTGKAVCEGYARIYEAIALRAGLECIVVGGHGKGFGYKPLGPGERPPPPDPTGHAWNAVRIDGRKWKVIDPCWGAGAVSGSEYIKGFKPQQFWMTNEQIGAEHFPSNPAHFFREDGRIPTWEEYILGGCDGEPAMWYGRGTEEGLSEFTFEPRAKRISVRDGSKVVRFQFSKLCEHWTPERNGPGKQMLFVISIHGAGGDKDDLVTLDNDGFWWWADIRAADLGRPGQTVSMYGFEKIGDADARGVTKEEWLRKKGRAGCNMCGIALWELV</sequence>
<dbReference type="InterPro" id="IPR038765">
    <property type="entry name" value="Papain-like_cys_pep_sf"/>
</dbReference>